<reference evidence="1 2" key="1">
    <citation type="journal article" date="2019" name="Genome Biol. Evol.">
        <title>The Rhododendron genome and chromosomal organization provide insight into shared whole-genome duplications across the heath family (Ericaceae).</title>
        <authorList>
            <person name="Soza V.L."/>
            <person name="Lindsley D."/>
            <person name="Waalkes A."/>
            <person name="Ramage E."/>
            <person name="Patwardhan R.P."/>
            <person name="Burton J.N."/>
            <person name="Adey A."/>
            <person name="Kumar A."/>
            <person name="Qiu R."/>
            <person name="Shendure J."/>
            <person name="Hall B."/>
        </authorList>
    </citation>
    <scope>NUCLEOTIDE SEQUENCE [LARGE SCALE GENOMIC DNA]</scope>
    <source>
        <strain evidence="1">RSF 1966-606</strain>
    </source>
</reference>
<dbReference type="EMBL" id="QEFC01002704">
    <property type="protein sequence ID" value="KAE9451613.1"/>
    <property type="molecule type" value="Genomic_DNA"/>
</dbReference>
<dbReference type="AlphaFoldDB" id="A0A6A4KVT3"/>
<proteinExistence type="predicted"/>
<name>A0A6A4KVT3_9ERIC</name>
<gene>
    <name evidence="1" type="ORF">C3L33_16487</name>
</gene>
<accession>A0A6A4KVT3</accession>
<protein>
    <submittedName>
        <fullName evidence="1">Uncharacterized protein</fullName>
    </submittedName>
</protein>
<organism evidence="1 2">
    <name type="scientific">Rhododendron williamsianum</name>
    <dbReference type="NCBI Taxonomy" id="262921"/>
    <lineage>
        <taxon>Eukaryota</taxon>
        <taxon>Viridiplantae</taxon>
        <taxon>Streptophyta</taxon>
        <taxon>Embryophyta</taxon>
        <taxon>Tracheophyta</taxon>
        <taxon>Spermatophyta</taxon>
        <taxon>Magnoliopsida</taxon>
        <taxon>eudicotyledons</taxon>
        <taxon>Gunneridae</taxon>
        <taxon>Pentapetalae</taxon>
        <taxon>asterids</taxon>
        <taxon>Ericales</taxon>
        <taxon>Ericaceae</taxon>
        <taxon>Ericoideae</taxon>
        <taxon>Rhodoreae</taxon>
        <taxon>Rhododendron</taxon>
    </lineage>
</organism>
<evidence type="ECO:0000313" key="1">
    <source>
        <dbReference type="EMBL" id="KAE9451613.1"/>
    </source>
</evidence>
<keyword evidence="2" id="KW-1185">Reference proteome</keyword>
<evidence type="ECO:0000313" key="2">
    <source>
        <dbReference type="Proteomes" id="UP000428333"/>
    </source>
</evidence>
<feature type="non-terminal residue" evidence="1">
    <location>
        <position position="130"/>
    </location>
</feature>
<dbReference type="Proteomes" id="UP000428333">
    <property type="component" value="Linkage Group LG10"/>
</dbReference>
<comment type="caution">
    <text evidence="1">The sequence shown here is derived from an EMBL/GenBank/DDBJ whole genome shotgun (WGS) entry which is preliminary data.</text>
</comment>
<feature type="non-terminal residue" evidence="1">
    <location>
        <position position="1"/>
    </location>
</feature>
<sequence length="130" mass="14217">MRVEAEEVIQPTGTGVAIGIKTGTDTANETVREKGLARGMVEEPGIGKEEGTGSKTITGMEEMKVEKDTVSGMHGWRVIRAYRFPLFGVVIGGCPETQFARLSGLRSILKIKEVVVELDPSYRSPLIYYL</sequence>